<feature type="compositionally biased region" description="Pro residues" evidence="6">
    <location>
        <begin position="609"/>
        <end position="621"/>
    </location>
</feature>
<dbReference type="RefSeq" id="XP_005769271.1">
    <property type="nucleotide sequence ID" value="XM_005769214.1"/>
</dbReference>
<proteinExistence type="inferred from homology"/>
<evidence type="ECO:0000313" key="8">
    <source>
        <dbReference type="EnsemblProtists" id="EOD16842"/>
    </source>
</evidence>
<dbReference type="STRING" id="2903.R1C3X4"/>
<keyword evidence="9" id="KW-1185">Reference proteome</keyword>
<feature type="region of interest" description="Disordered" evidence="6">
    <location>
        <begin position="116"/>
        <end position="147"/>
    </location>
</feature>
<feature type="compositionally biased region" description="Low complexity" evidence="6">
    <location>
        <begin position="234"/>
        <end position="276"/>
    </location>
</feature>
<dbReference type="InterPro" id="IPR045116">
    <property type="entry name" value="Clp1/Grc3"/>
</dbReference>
<evidence type="ECO:0000256" key="1">
    <source>
        <dbReference type="ARBA" id="ARBA00011003"/>
    </source>
</evidence>
<dbReference type="HOGENOM" id="CLU_435091_0_0_1"/>
<keyword evidence="2" id="KW-0808">Transferase</keyword>
<feature type="region of interest" description="Disordered" evidence="6">
    <location>
        <begin position="563"/>
        <end position="629"/>
    </location>
</feature>
<feature type="compositionally biased region" description="Low complexity" evidence="6">
    <location>
        <begin position="20"/>
        <end position="30"/>
    </location>
</feature>
<dbReference type="InterPro" id="IPR027417">
    <property type="entry name" value="P-loop_NTPase"/>
</dbReference>
<dbReference type="GO" id="GO:0005524">
    <property type="term" value="F:ATP binding"/>
    <property type="evidence" value="ECO:0007669"/>
    <property type="project" value="UniProtKB-KW"/>
</dbReference>
<dbReference type="PANTHER" id="PTHR12755">
    <property type="entry name" value="CLEAVAGE/POLYADENYLATION FACTOR IA SUBUNIT CLP1P"/>
    <property type="match status" value="1"/>
</dbReference>
<feature type="domain" description="Clp1 P-loop" evidence="7">
    <location>
        <begin position="344"/>
        <end position="483"/>
    </location>
</feature>
<comment type="similarity">
    <text evidence="1">Belongs to the Clp1 family. NOL9/GRC3 subfamily.</text>
</comment>
<reference evidence="9" key="1">
    <citation type="journal article" date="2013" name="Nature">
        <title>Pan genome of the phytoplankton Emiliania underpins its global distribution.</title>
        <authorList>
            <person name="Read B.A."/>
            <person name="Kegel J."/>
            <person name="Klute M.J."/>
            <person name="Kuo A."/>
            <person name="Lefebvre S.C."/>
            <person name="Maumus F."/>
            <person name="Mayer C."/>
            <person name="Miller J."/>
            <person name="Monier A."/>
            <person name="Salamov A."/>
            <person name="Young J."/>
            <person name="Aguilar M."/>
            <person name="Claverie J.M."/>
            <person name="Frickenhaus S."/>
            <person name="Gonzalez K."/>
            <person name="Herman E.K."/>
            <person name="Lin Y.C."/>
            <person name="Napier J."/>
            <person name="Ogata H."/>
            <person name="Sarno A.F."/>
            <person name="Shmutz J."/>
            <person name="Schroeder D."/>
            <person name="de Vargas C."/>
            <person name="Verret F."/>
            <person name="von Dassow P."/>
            <person name="Valentin K."/>
            <person name="Van de Peer Y."/>
            <person name="Wheeler G."/>
            <person name="Dacks J.B."/>
            <person name="Delwiche C.F."/>
            <person name="Dyhrman S.T."/>
            <person name="Glockner G."/>
            <person name="John U."/>
            <person name="Richards T."/>
            <person name="Worden A.Z."/>
            <person name="Zhang X."/>
            <person name="Grigoriev I.V."/>
            <person name="Allen A.E."/>
            <person name="Bidle K."/>
            <person name="Borodovsky M."/>
            <person name="Bowler C."/>
            <person name="Brownlee C."/>
            <person name="Cock J.M."/>
            <person name="Elias M."/>
            <person name="Gladyshev V.N."/>
            <person name="Groth M."/>
            <person name="Guda C."/>
            <person name="Hadaegh A."/>
            <person name="Iglesias-Rodriguez M.D."/>
            <person name="Jenkins J."/>
            <person name="Jones B.M."/>
            <person name="Lawson T."/>
            <person name="Leese F."/>
            <person name="Lindquist E."/>
            <person name="Lobanov A."/>
            <person name="Lomsadze A."/>
            <person name="Malik S.B."/>
            <person name="Marsh M.E."/>
            <person name="Mackinder L."/>
            <person name="Mock T."/>
            <person name="Mueller-Roeber B."/>
            <person name="Pagarete A."/>
            <person name="Parker M."/>
            <person name="Probert I."/>
            <person name="Quesneville H."/>
            <person name="Raines C."/>
            <person name="Rensing S.A."/>
            <person name="Riano-Pachon D.M."/>
            <person name="Richier S."/>
            <person name="Rokitta S."/>
            <person name="Shiraiwa Y."/>
            <person name="Soanes D.M."/>
            <person name="van der Giezen M."/>
            <person name="Wahlund T.M."/>
            <person name="Williams B."/>
            <person name="Wilson W."/>
            <person name="Wolfe G."/>
            <person name="Wurch L.L."/>
        </authorList>
    </citation>
    <scope>NUCLEOTIDE SEQUENCE</scope>
</reference>
<evidence type="ECO:0000256" key="6">
    <source>
        <dbReference type="SAM" id="MobiDB-lite"/>
    </source>
</evidence>
<feature type="compositionally biased region" description="Pro residues" evidence="6">
    <location>
        <begin position="584"/>
        <end position="598"/>
    </location>
</feature>
<evidence type="ECO:0000256" key="4">
    <source>
        <dbReference type="ARBA" id="ARBA00022777"/>
    </source>
</evidence>
<dbReference type="Pfam" id="PF16575">
    <property type="entry name" value="CLP1_P"/>
    <property type="match status" value="1"/>
</dbReference>
<feature type="region of interest" description="Disordered" evidence="6">
    <location>
        <begin position="1"/>
        <end position="30"/>
    </location>
</feature>
<keyword evidence="3" id="KW-0547">Nucleotide-binding</keyword>
<keyword evidence="5" id="KW-0067">ATP-binding</keyword>
<keyword evidence="4" id="KW-0418">Kinase</keyword>
<dbReference type="AlphaFoldDB" id="A0A0D3J007"/>
<feature type="compositionally biased region" description="Acidic residues" evidence="6">
    <location>
        <begin position="190"/>
        <end position="229"/>
    </location>
</feature>
<dbReference type="GO" id="GO:0005634">
    <property type="term" value="C:nucleus"/>
    <property type="evidence" value="ECO:0007669"/>
    <property type="project" value="TreeGrafter"/>
</dbReference>
<dbReference type="GO" id="GO:0000448">
    <property type="term" value="P:cleavage in ITS2 between 5.8S rRNA and LSU-rRNA of tricistronic rRNA transcript (SSU-rRNA, 5.8S rRNA, LSU-rRNA)"/>
    <property type="evidence" value="ECO:0007669"/>
    <property type="project" value="TreeGrafter"/>
</dbReference>
<dbReference type="eggNOG" id="KOG2750">
    <property type="taxonomic scope" value="Eukaryota"/>
</dbReference>
<dbReference type="PaxDb" id="2903-EOD16842"/>
<protein>
    <recommendedName>
        <fullName evidence="7">Clp1 P-loop domain-containing protein</fullName>
    </recommendedName>
</protein>
<organism evidence="8 9">
    <name type="scientific">Emiliania huxleyi (strain CCMP1516)</name>
    <dbReference type="NCBI Taxonomy" id="280463"/>
    <lineage>
        <taxon>Eukaryota</taxon>
        <taxon>Haptista</taxon>
        <taxon>Haptophyta</taxon>
        <taxon>Prymnesiophyceae</taxon>
        <taxon>Isochrysidales</taxon>
        <taxon>Noelaerhabdaceae</taxon>
        <taxon>Emiliania</taxon>
    </lineage>
</organism>
<evidence type="ECO:0000256" key="2">
    <source>
        <dbReference type="ARBA" id="ARBA00022679"/>
    </source>
</evidence>
<name>A0A0D3J007_EMIH1</name>
<evidence type="ECO:0000313" key="9">
    <source>
        <dbReference type="Proteomes" id="UP000013827"/>
    </source>
</evidence>
<dbReference type="KEGG" id="ehx:EMIHUDRAFT_102797"/>
<dbReference type="GeneID" id="17263002"/>
<sequence length="629" mass="62587">MGPRKRRRSGGDASRQTRLAAAPAASEAGPPAADAAYVEVAVSPLQPLAFLGSAELRVVQGSLCVLGSHLSADSGWCAVHSPAGGLPLALQARRTLSSVSASATVHVRAIDPAPEHLAASSPDAPAAPADCSESAASGEAAADSEAAEPGGGAAACVAAEVAAAVLYPGAALSPVGPLPDRPRALLESLVEEEEGEEEECEEGEEEGEEGEEEGMGEEVEEAEEWAGEADGERAAAAAAEQADGPGAASLAEPSPAAAAAPGVSGEEAAPATGAEASAPTAVADALCSSLRLQLLPPTAAGRVCRLGALLPCGWEEGVEAALRHVGERSAGGRGGGPAVVVVVGARNSGKSSFLRLLANAVLANAALRRPSGPPAVGLLDCDVGQPELGPAGLLSLRTLHEPLLGPPLAHRRAAHVAADAAVCFGAASPAADPRAYVAAAAHLATVHAAAAAAAAAAHAAGEGGEGAPPLLVNTCGWVQGLGAWRISPYLPISPHISPYIPISPHISARGPTRCARPAGLQLLTDLVATLRPTALLVLERADGAAPFPLDHLLRGWRAEEATAAAAPAPPPAVLRVPALQPTDWPAPPGGGRAEPPPSASDAREMVRSPPHPRSAASPPPGSAEGRPFF</sequence>
<evidence type="ECO:0000259" key="7">
    <source>
        <dbReference type="Pfam" id="PF16575"/>
    </source>
</evidence>
<dbReference type="Gene3D" id="3.40.50.300">
    <property type="entry name" value="P-loop containing nucleotide triphosphate hydrolases"/>
    <property type="match status" value="1"/>
</dbReference>
<dbReference type="PANTHER" id="PTHR12755:SF3">
    <property type="entry name" value="POLYNUCLEOTIDE 5'-HYDROXYL-KINASE NOL9"/>
    <property type="match status" value="1"/>
</dbReference>
<evidence type="ECO:0000256" key="5">
    <source>
        <dbReference type="ARBA" id="ARBA00022840"/>
    </source>
</evidence>
<feature type="compositionally biased region" description="Low complexity" evidence="6">
    <location>
        <begin position="118"/>
        <end position="147"/>
    </location>
</feature>
<dbReference type="InterPro" id="IPR032319">
    <property type="entry name" value="CLP1_P"/>
</dbReference>
<dbReference type="GO" id="GO:0051731">
    <property type="term" value="F:polynucleotide 5'-hydroxyl-kinase activity"/>
    <property type="evidence" value="ECO:0007669"/>
    <property type="project" value="InterPro"/>
</dbReference>
<evidence type="ECO:0000256" key="3">
    <source>
        <dbReference type="ARBA" id="ARBA00022741"/>
    </source>
</evidence>
<accession>A0A0D3J007</accession>
<reference evidence="8" key="2">
    <citation type="submission" date="2024-10" db="UniProtKB">
        <authorList>
            <consortium name="EnsemblProtists"/>
        </authorList>
    </citation>
    <scope>IDENTIFICATION</scope>
</reference>
<dbReference type="Proteomes" id="UP000013827">
    <property type="component" value="Unassembled WGS sequence"/>
</dbReference>
<feature type="region of interest" description="Disordered" evidence="6">
    <location>
        <begin position="190"/>
        <end position="276"/>
    </location>
</feature>
<dbReference type="EnsemblProtists" id="EOD16842">
    <property type="protein sequence ID" value="EOD16842"/>
    <property type="gene ID" value="EMIHUDRAFT_102797"/>
</dbReference>